<dbReference type="EMBL" id="JADOUF010000001">
    <property type="protein sequence ID" value="MBG6134473.1"/>
    <property type="molecule type" value="Genomic_DNA"/>
</dbReference>
<comment type="caution">
    <text evidence="2">The sequence shown here is derived from an EMBL/GenBank/DDBJ whole genome shotgun (WGS) entry which is preliminary data.</text>
</comment>
<proteinExistence type="predicted"/>
<dbReference type="Proteomes" id="UP000622552">
    <property type="component" value="Unassembled WGS sequence"/>
</dbReference>
<gene>
    <name evidence="2" type="ORF">IW245_000667</name>
</gene>
<keyword evidence="3" id="KW-1185">Reference proteome</keyword>
<protein>
    <submittedName>
        <fullName evidence="2">Uncharacterized protein</fullName>
    </submittedName>
</protein>
<dbReference type="RefSeq" id="WP_197001713.1">
    <property type="nucleotide sequence ID" value="NZ_BONS01000027.1"/>
</dbReference>
<evidence type="ECO:0000256" key="1">
    <source>
        <dbReference type="SAM" id="MobiDB-lite"/>
    </source>
</evidence>
<name>A0A8J7GMQ0_9ACTN</name>
<reference evidence="2" key="1">
    <citation type="submission" date="2020-11" db="EMBL/GenBank/DDBJ databases">
        <title>Sequencing the genomes of 1000 actinobacteria strains.</title>
        <authorList>
            <person name="Klenk H.-P."/>
        </authorList>
    </citation>
    <scope>NUCLEOTIDE SEQUENCE</scope>
    <source>
        <strain evidence="2">DSM 45356</strain>
    </source>
</reference>
<feature type="region of interest" description="Disordered" evidence="1">
    <location>
        <begin position="125"/>
        <end position="144"/>
    </location>
</feature>
<accession>A0A8J7GMQ0</accession>
<evidence type="ECO:0000313" key="3">
    <source>
        <dbReference type="Proteomes" id="UP000622552"/>
    </source>
</evidence>
<organism evidence="2 3">
    <name type="scientific">Longispora fulva</name>
    <dbReference type="NCBI Taxonomy" id="619741"/>
    <lineage>
        <taxon>Bacteria</taxon>
        <taxon>Bacillati</taxon>
        <taxon>Actinomycetota</taxon>
        <taxon>Actinomycetes</taxon>
        <taxon>Micromonosporales</taxon>
        <taxon>Micromonosporaceae</taxon>
        <taxon>Longispora</taxon>
    </lineage>
</organism>
<sequence length="144" mass="14481">MTGVPAGLPLVAVSVTERSKASWAAGLVFSAADGYCPVRGAVPGTLTIAASAYVPGIGWGGGQSNATVDGHQANRDHQGEAEGLAVFDVPGPQVSVAAGDQATLRLLGPDGLTRLYRAVTVLGAAPNSPTEAPDTSAWTDTPMR</sequence>
<evidence type="ECO:0000313" key="2">
    <source>
        <dbReference type="EMBL" id="MBG6134473.1"/>
    </source>
</evidence>
<dbReference type="AlphaFoldDB" id="A0A8J7GMQ0"/>